<dbReference type="GeneID" id="98316186"/>
<gene>
    <name evidence="1" type="ORF">FD00_GL000236</name>
</gene>
<sequence>MERRPARIIKNGNKLKLVMDIDQLPNLDHIETVSGSTDKFYVDYEIADIRKARPKQRRLFFALLNDISEFYVVPQEFLKSLFYGQYAQYTGGKKISLSNETLSSVSDANQLLDLVIDFMFSWHVPFKRGYELLPKEEEYYLYQCCRHRVCTICGKHADIHHLDTIGMGGNRNEVDHTKRHVIALCREHHQEIETIHNKAFSEKYHVPLKGVTLDAETLKKIGVRGKYEE</sequence>
<proteinExistence type="predicted"/>
<accession>J0UV10</accession>
<dbReference type="EMBL" id="AYYH01000107">
    <property type="protein sequence ID" value="KRN06380.1"/>
    <property type="molecule type" value="Genomic_DNA"/>
</dbReference>
<keyword evidence="2" id="KW-1185">Reference proteome</keyword>
<dbReference type="CDD" id="cd00085">
    <property type="entry name" value="HNHc"/>
    <property type="match status" value="1"/>
</dbReference>
<comment type="caution">
    <text evidence="1">The sequence shown here is derived from an EMBL/GenBank/DDBJ whole genome shotgun (WGS) entry which is preliminary data.</text>
</comment>
<reference evidence="1 2" key="1">
    <citation type="journal article" date="2015" name="Genome Announc.">
        <title>Expanding the biotechnology potential of lactobacilli through comparative genomics of 213 strains and associated genera.</title>
        <authorList>
            <person name="Sun Z."/>
            <person name="Harris H.M."/>
            <person name="McCann A."/>
            <person name="Guo C."/>
            <person name="Argimon S."/>
            <person name="Zhang W."/>
            <person name="Yang X."/>
            <person name="Jeffery I.B."/>
            <person name="Cooney J.C."/>
            <person name="Kagawa T.F."/>
            <person name="Liu W."/>
            <person name="Song Y."/>
            <person name="Salvetti E."/>
            <person name="Wrobel A."/>
            <person name="Rasinkangas P."/>
            <person name="Parkhill J."/>
            <person name="Rea M.C."/>
            <person name="O'Sullivan O."/>
            <person name="Ritari J."/>
            <person name="Douillard F.P."/>
            <person name="Paul Ross R."/>
            <person name="Yang R."/>
            <person name="Briner A.E."/>
            <person name="Felis G.E."/>
            <person name="de Vos W.M."/>
            <person name="Barrangou R."/>
            <person name="Klaenhammer T.R."/>
            <person name="Caufield P.W."/>
            <person name="Cui Y."/>
            <person name="Zhang H."/>
            <person name="O'Toole P.W."/>
        </authorList>
    </citation>
    <scope>NUCLEOTIDE SEQUENCE [LARGE SCALE GENOMIC DNA]</scope>
    <source>
        <strain evidence="1 2">DSM 20444</strain>
    </source>
</reference>
<dbReference type="PATRIC" id="fig|1046596.6.peg.244"/>
<evidence type="ECO:0008006" key="3">
    <source>
        <dbReference type="Google" id="ProtNLM"/>
    </source>
</evidence>
<dbReference type="Proteomes" id="UP000050898">
    <property type="component" value="Unassembled WGS sequence"/>
</dbReference>
<dbReference type="AlphaFoldDB" id="J0UV10"/>
<dbReference type="Pfam" id="PF16784">
    <property type="entry name" value="HNHc_6"/>
    <property type="match status" value="1"/>
</dbReference>
<dbReference type="InterPro" id="IPR041242">
    <property type="entry name" value="HNHc_6"/>
</dbReference>
<protein>
    <recommendedName>
        <fullName evidence="3">Phage protein</fullName>
    </recommendedName>
</protein>
<organism evidence="1 2">
    <name type="scientific">Liquorilactobacillus mali KCTC 3596 = DSM 20444</name>
    <dbReference type="NCBI Taxonomy" id="1046596"/>
    <lineage>
        <taxon>Bacteria</taxon>
        <taxon>Bacillati</taxon>
        <taxon>Bacillota</taxon>
        <taxon>Bacilli</taxon>
        <taxon>Lactobacillales</taxon>
        <taxon>Lactobacillaceae</taxon>
        <taxon>Liquorilactobacillus</taxon>
    </lineage>
</organism>
<dbReference type="InterPro" id="IPR003615">
    <property type="entry name" value="HNH_nuc"/>
</dbReference>
<dbReference type="OrthoDB" id="1665841at2"/>
<dbReference type="RefSeq" id="WP_003687058.1">
    <property type="nucleotide sequence ID" value="NZ_AKKT01000004.1"/>
</dbReference>
<name>J0UV10_9LACO</name>
<evidence type="ECO:0000313" key="1">
    <source>
        <dbReference type="EMBL" id="KRN06380.1"/>
    </source>
</evidence>
<evidence type="ECO:0000313" key="2">
    <source>
        <dbReference type="Proteomes" id="UP000050898"/>
    </source>
</evidence>